<evidence type="ECO:0000313" key="18">
    <source>
        <dbReference type="EMBL" id="MEK8130117.1"/>
    </source>
</evidence>
<keyword evidence="11 15" id="KW-1133">Transmembrane helix</keyword>
<dbReference type="PROSITE" id="PS50885">
    <property type="entry name" value="HAMP"/>
    <property type="match status" value="1"/>
</dbReference>
<accession>A0ABU9DMN0</accession>
<dbReference type="InterPro" id="IPR036097">
    <property type="entry name" value="HisK_dim/P_sf"/>
</dbReference>
<dbReference type="PANTHER" id="PTHR45528">
    <property type="entry name" value="SENSOR HISTIDINE KINASE CPXA"/>
    <property type="match status" value="1"/>
</dbReference>
<evidence type="ECO:0000256" key="9">
    <source>
        <dbReference type="ARBA" id="ARBA00022777"/>
    </source>
</evidence>
<dbReference type="CDD" id="cd00075">
    <property type="entry name" value="HATPase"/>
    <property type="match status" value="1"/>
</dbReference>
<evidence type="ECO:0000259" key="17">
    <source>
        <dbReference type="PROSITE" id="PS50885"/>
    </source>
</evidence>
<dbReference type="SMART" id="SM00387">
    <property type="entry name" value="HATPase_c"/>
    <property type="match status" value="1"/>
</dbReference>
<dbReference type="CDD" id="cd00082">
    <property type="entry name" value="HisKA"/>
    <property type="match status" value="1"/>
</dbReference>
<dbReference type="InterPro" id="IPR004358">
    <property type="entry name" value="Sig_transdc_His_kin-like_C"/>
</dbReference>
<feature type="coiled-coil region" evidence="14">
    <location>
        <begin position="121"/>
        <end position="148"/>
    </location>
</feature>
<dbReference type="PRINTS" id="PR00344">
    <property type="entry name" value="BCTRLSENSOR"/>
</dbReference>
<keyword evidence="9 18" id="KW-0418">Kinase</keyword>
<organism evidence="18 19">
    <name type="scientific">Paenibacillus filicis</name>
    <dbReference type="NCBI Taxonomy" id="669464"/>
    <lineage>
        <taxon>Bacteria</taxon>
        <taxon>Bacillati</taxon>
        <taxon>Bacillota</taxon>
        <taxon>Bacilli</taxon>
        <taxon>Bacillales</taxon>
        <taxon>Paenibacillaceae</taxon>
        <taxon>Paenibacillus</taxon>
    </lineage>
</organism>
<keyword evidence="6" id="KW-0808">Transferase</keyword>
<evidence type="ECO:0000256" key="1">
    <source>
        <dbReference type="ARBA" id="ARBA00000085"/>
    </source>
</evidence>
<dbReference type="SUPFAM" id="SSF55874">
    <property type="entry name" value="ATPase domain of HSP90 chaperone/DNA topoisomerase II/histidine kinase"/>
    <property type="match status" value="1"/>
</dbReference>
<evidence type="ECO:0000256" key="8">
    <source>
        <dbReference type="ARBA" id="ARBA00022741"/>
    </source>
</evidence>
<dbReference type="InterPro" id="IPR036890">
    <property type="entry name" value="HATPase_C_sf"/>
</dbReference>
<comment type="subcellular location">
    <subcellularLocation>
        <location evidence="2">Cell membrane</location>
        <topology evidence="2">Multi-pass membrane protein</topology>
    </subcellularLocation>
</comment>
<comment type="caution">
    <text evidence="18">The sequence shown here is derived from an EMBL/GenBank/DDBJ whole genome shotgun (WGS) entry which is preliminary data.</text>
</comment>
<dbReference type="EC" id="2.7.13.3" evidence="3"/>
<dbReference type="InterPro" id="IPR005467">
    <property type="entry name" value="His_kinase_dom"/>
</dbReference>
<keyword evidence="13 15" id="KW-0472">Membrane</keyword>
<dbReference type="EMBL" id="JBBPCC010000013">
    <property type="protein sequence ID" value="MEK8130117.1"/>
    <property type="molecule type" value="Genomic_DNA"/>
</dbReference>
<keyword evidence="12" id="KW-0902">Two-component regulatory system</keyword>
<evidence type="ECO:0000256" key="11">
    <source>
        <dbReference type="ARBA" id="ARBA00022989"/>
    </source>
</evidence>
<keyword evidence="8" id="KW-0547">Nucleotide-binding</keyword>
<evidence type="ECO:0000256" key="15">
    <source>
        <dbReference type="SAM" id="Phobius"/>
    </source>
</evidence>
<dbReference type="SMART" id="SM00388">
    <property type="entry name" value="HisKA"/>
    <property type="match status" value="1"/>
</dbReference>
<evidence type="ECO:0000256" key="6">
    <source>
        <dbReference type="ARBA" id="ARBA00022679"/>
    </source>
</evidence>
<dbReference type="Gene3D" id="3.30.565.10">
    <property type="entry name" value="Histidine kinase-like ATPase, C-terminal domain"/>
    <property type="match status" value="1"/>
</dbReference>
<dbReference type="InterPro" id="IPR050398">
    <property type="entry name" value="HssS/ArlS-like"/>
</dbReference>
<keyword evidence="14" id="KW-0175">Coiled coil</keyword>
<evidence type="ECO:0000256" key="7">
    <source>
        <dbReference type="ARBA" id="ARBA00022692"/>
    </source>
</evidence>
<feature type="domain" description="HAMP" evidence="17">
    <location>
        <begin position="81"/>
        <end position="133"/>
    </location>
</feature>
<keyword evidence="19" id="KW-1185">Reference proteome</keyword>
<evidence type="ECO:0000256" key="4">
    <source>
        <dbReference type="ARBA" id="ARBA00022475"/>
    </source>
</evidence>
<evidence type="ECO:0000256" key="13">
    <source>
        <dbReference type="ARBA" id="ARBA00023136"/>
    </source>
</evidence>
<evidence type="ECO:0000256" key="5">
    <source>
        <dbReference type="ARBA" id="ARBA00022553"/>
    </source>
</evidence>
<feature type="domain" description="Histidine kinase" evidence="16">
    <location>
        <begin position="148"/>
        <end position="365"/>
    </location>
</feature>
<keyword evidence="10" id="KW-0067">ATP-binding</keyword>
<protein>
    <recommendedName>
        <fullName evidence="3">histidine kinase</fullName>
        <ecNumber evidence="3">2.7.13.3</ecNumber>
    </recommendedName>
</protein>
<evidence type="ECO:0000256" key="2">
    <source>
        <dbReference type="ARBA" id="ARBA00004651"/>
    </source>
</evidence>
<dbReference type="PANTHER" id="PTHR45528:SF1">
    <property type="entry name" value="SENSOR HISTIDINE KINASE CPXA"/>
    <property type="match status" value="1"/>
</dbReference>
<gene>
    <name evidence="18" type="ORF">WMW72_19615</name>
</gene>
<keyword evidence="4" id="KW-1003">Cell membrane</keyword>
<feature type="transmembrane region" description="Helical" evidence="15">
    <location>
        <begin position="53"/>
        <end position="74"/>
    </location>
</feature>
<dbReference type="Gene3D" id="1.10.287.130">
    <property type="match status" value="1"/>
</dbReference>
<evidence type="ECO:0000313" key="19">
    <source>
        <dbReference type="Proteomes" id="UP001469365"/>
    </source>
</evidence>
<evidence type="ECO:0000256" key="10">
    <source>
        <dbReference type="ARBA" id="ARBA00022840"/>
    </source>
</evidence>
<dbReference type="PROSITE" id="PS50109">
    <property type="entry name" value="HIS_KIN"/>
    <property type="match status" value="1"/>
</dbReference>
<dbReference type="Pfam" id="PF02518">
    <property type="entry name" value="HATPase_c"/>
    <property type="match status" value="1"/>
</dbReference>
<proteinExistence type="predicted"/>
<reference evidence="18 19" key="1">
    <citation type="submission" date="2024-04" db="EMBL/GenBank/DDBJ databases">
        <title>draft genome sequnece of Paenibacillus filicis.</title>
        <authorList>
            <person name="Kim D.-U."/>
        </authorList>
    </citation>
    <scope>NUCLEOTIDE SEQUENCE [LARGE SCALE GENOMIC DNA]</scope>
    <source>
        <strain evidence="18 19">KACC14197</strain>
    </source>
</reference>
<dbReference type="RefSeq" id="WP_341417246.1">
    <property type="nucleotide sequence ID" value="NZ_JBBPCC010000013.1"/>
</dbReference>
<keyword evidence="5" id="KW-0597">Phosphoprotein</keyword>
<dbReference type="InterPro" id="IPR003660">
    <property type="entry name" value="HAMP_dom"/>
</dbReference>
<dbReference type="Pfam" id="PF00512">
    <property type="entry name" value="HisKA"/>
    <property type="match status" value="1"/>
</dbReference>
<dbReference type="Proteomes" id="UP001469365">
    <property type="component" value="Unassembled WGS sequence"/>
</dbReference>
<sequence length="384" mass="43817">MNLPNRWPQTIVYSLITAAMGLLAIYVLAKFLWMSELSSIDLNNLIRWVSRYIGYPDVYWLVGAVLLLLSFVYFNHRAQQVRHQQYLAHIIAGAGEMASGMPRRRLPVHAVGSLGQLADAVNRVIERMETLAREEKQAELTKNELITNVSHDLRTPLTSVLGYLSLIEQDRYRDEVELRYYTSAAYEEAMRLHRLVEDLFEYTRLRNQELRIHPVKIDAAELLRQMMPQFTLPLREANVELRLFARDVRLPVNADSDKLRRVFDNVIMNGIKYGSSGRYVDVACSVERGWAEIVVANYGEPIPQADLPLIFDRFYRVERSRSLHTGGSGLGLAIAKQIMELHGGTIHAESDSHQTQFVIRLPLAEPVRRDGTEHQASAQSGSFS</sequence>
<keyword evidence="7 15" id="KW-0812">Transmembrane</keyword>
<evidence type="ECO:0000256" key="14">
    <source>
        <dbReference type="SAM" id="Coils"/>
    </source>
</evidence>
<evidence type="ECO:0000256" key="3">
    <source>
        <dbReference type="ARBA" id="ARBA00012438"/>
    </source>
</evidence>
<evidence type="ECO:0000256" key="12">
    <source>
        <dbReference type="ARBA" id="ARBA00023012"/>
    </source>
</evidence>
<name>A0ABU9DMN0_9BACL</name>
<evidence type="ECO:0000259" key="16">
    <source>
        <dbReference type="PROSITE" id="PS50109"/>
    </source>
</evidence>
<dbReference type="InterPro" id="IPR003661">
    <property type="entry name" value="HisK_dim/P_dom"/>
</dbReference>
<comment type="catalytic activity">
    <reaction evidence="1">
        <text>ATP + protein L-histidine = ADP + protein N-phospho-L-histidine.</text>
        <dbReference type="EC" id="2.7.13.3"/>
    </reaction>
</comment>
<dbReference type="SUPFAM" id="SSF47384">
    <property type="entry name" value="Homodimeric domain of signal transducing histidine kinase"/>
    <property type="match status" value="1"/>
</dbReference>
<dbReference type="InterPro" id="IPR003594">
    <property type="entry name" value="HATPase_dom"/>
</dbReference>
<feature type="transmembrane region" description="Helical" evidence="15">
    <location>
        <begin position="12"/>
        <end position="33"/>
    </location>
</feature>
<dbReference type="GO" id="GO:0016301">
    <property type="term" value="F:kinase activity"/>
    <property type="evidence" value="ECO:0007669"/>
    <property type="project" value="UniProtKB-KW"/>
</dbReference>